<evidence type="ECO:0008006" key="4">
    <source>
        <dbReference type="Google" id="ProtNLM"/>
    </source>
</evidence>
<name>A0A178ERE6_TRIRU</name>
<dbReference type="Proteomes" id="UP000243015">
    <property type="component" value="Unassembled WGS sequence"/>
</dbReference>
<feature type="region of interest" description="Disordered" evidence="1">
    <location>
        <begin position="1"/>
        <end position="25"/>
    </location>
</feature>
<proteinExistence type="predicted"/>
<dbReference type="VEuPathDB" id="FungiDB:TERG_03766"/>
<organism evidence="2 3">
    <name type="scientific">Trichophyton rubrum</name>
    <name type="common">Athlete's foot fungus</name>
    <name type="synonym">Epidermophyton rubrum</name>
    <dbReference type="NCBI Taxonomy" id="5551"/>
    <lineage>
        <taxon>Eukaryota</taxon>
        <taxon>Fungi</taxon>
        <taxon>Dikarya</taxon>
        <taxon>Ascomycota</taxon>
        <taxon>Pezizomycotina</taxon>
        <taxon>Eurotiomycetes</taxon>
        <taxon>Eurotiomycetidae</taxon>
        <taxon>Onygenales</taxon>
        <taxon>Arthrodermataceae</taxon>
        <taxon>Trichophyton</taxon>
    </lineage>
</organism>
<evidence type="ECO:0000256" key="1">
    <source>
        <dbReference type="SAM" id="MobiDB-lite"/>
    </source>
</evidence>
<sequence>MLPTPPPARSISSRQRGGWSGDGLMTSAGSRISSQDAFRMGGPGLLPSWPVQMGVSEGLSEQFRERLMDLALEYLGRYQLSYHRLMVVRRYSEGLNPSPADNTLYISLYTPSNDNWVKALDDILSAIEPLHFTGRVEMIDHRALGGMKTFSPNTPDQLVQEWEQIQSVIIRRLDSIQTNWKAIMLLKRGYWEEVAVNTIVIKASIPSRALAISTRDRVAFDIDNVLERFDLQVEIVRSDLMWGAFAETPSTDSGNPSLGWPFTNIYNLMGMSIARADTPNMTGTLGGYLCFTDAAGCEQFLGLTCYHVIGKGPDGEADSGSDIQAAIAYITQKMGSPSENTGVRSEVYREIGRQANEARERELNEIRSFNPNIGTVVATSGLKNRSLHSGLGSPLILMDWALVHIKNGRKSLNYIAETAPADTPLWKPETQFAIKGAPIPNSQNPVVKKGRTTGATSGILSGLVHAALRISGFPAGLHHRGWVIVNENMPFAKHGDSGAWVLNMSGQVVGMIFAGDKADGTTLIAPMDLIVKDIEDKVTIEARLNAISMTRRLVVVVEQKVALEFHVSRALFAFLGASSGLDAFSAELQRCSKCPSSNTDEEKEYAGSAVEDFAVYLKAAATKTSQHTPTAFSRALQNAVGPPCDKTVQSVMTSLKNLEPTVRWRGSYED</sequence>
<dbReference type="AlphaFoldDB" id="A0A178ERE6"/>
<comment type="caution">
    <text evidence="2">The sequence shown here is derived from an EMBL/GenBank/DDBJ whole genome shotgun (WGS) entry which is preliminary data.</text>
</comment>
<dbReference type="EMBL" id="LHPM01000019">
    <property type="protein sequence ID" value="OAL62509.1"/>
    <property type="molecule type" value="Genomic_DNA"/>
</dbReference>
<gene>
    <name evidence="2" type="ORF">A7C99_7095</name>
</gene>
<dbReference type="SUPFAM" id="SSF50494">
    <property type="entry name" value="Trypsin-like serine proteases"/>
    <property type="match status" value="1"/>
</dbReference>
<evidence type="ECO:0000313" key="3">
    <source>
        <dbReference type="Proteomes" id="UP000243015"/>
    </source>
</evidence>
<dbReference type="InterPro" id="IPR009003">
    <property type="entry name" value="Peptidase_S1_PA"/>
</dbReference>
<protein>
    <recommendedName>
        <fullName evidence="4">Peptidase S7 domain-containing protein</fullName>
    </recommendedName>
</protein>
<reference evidence="2 3" key="1">
    <citation type="submission" date="2016-05" db="EMBL/GenBank/DDBJ databases">
        <title>Genome sequencing of Trichophyton rubrum CMCC(F)T1i isolated from hair.</title>
        <authorList>
            <person name="Zhan P."/>
            <person name="Tao Y."/>
            <person name="Liu W."/>
        </authorList>
    </citation>
    <scope>NUCLEOTIDE SEQUENCE [LARGE SCALE GENOMIC DNA]</scope>
    <source>
        <strain evidence="3">CMCC(F)T1i</strain>
    </source>
</reference>
<evidence type="ECO:0000313" key="2">
    <source>
        <dbReference type="EMBL" id="OAL62509.1"/>
    </source>
</evidence>
<accession>A0A178ERE6</accession>